<accession>A0ABR5AQP8</accession>
<evidence type="ECO:0008006" key="4">
    <source>
        <dbReference type="Google" id="ProtNLM"/>
    </source>
</evidence>
<feature type="region of interest" description="Disordered" evidence="1">
    <location>
        <begin position="1"/>
        <end position="21"/>
    </location>
</feature>
<dbReference type="Proteomes" id="UP000031982">
    <property type="component" value="Unassembled WGS sequence"/>
</dbReference>
<protein>
    <recommendedName>
        <fullName evidence="4">Ribose 5-phosphate isomerase B</fullName>
    </recommendedName>
</protein>
<sequence>MPLHLPAGVKKEGRKSQFSERGKLSADTSHFQFLRVWPAEIR</sequence>
<reference evidence="2 3" key="1">
    <citation type="submission" date="2015-01" db="EMBL/GenBank/DDBJ databases">
        <title>Genome Assembly of Bacillus badius MTCC 1458.</title>
        <authorList>
            <person name="Verma A."/>
            <person name="Khatri I."/>
            <person name="Mual P."/>
            <person name="Subramanian S."/>
            <person name="Krishnamurthi S."/>
        </authorList>
    </citation>
    <scope>NUCLEOTIDE SEQUENCE [LARGE SCALE GENOMIC DNA]</scope>
    <source>
        <strain evidence="2 3">MTCC 1458</strain>
    </source>
</reference>
<dbReference type="EMBL" id="JXLP01000019">
    <property type="protein sequence ID" value="KIL76959.1"/>
    <property type="molecule type" value="Genomic_DNA"/>
</dbReference>
<name>A0ABR5AQP8_BACBA</name>
<feature type="compositionally biased region" description="Basic and acidic residues" evidence="1">
    <location>
        <begin position="9"/>
        <end position="21"/>
    </location>
</feature>
<comment type="caution">
    <text evidence="2">The sequence shown here is derived from an EMBL/GenBank/DDBJ whole genome shotgun (WGS) entry which is preliminary data.</text>
</comment>
<organism evidence="2 3">
    <name type="scientific">Bacillus badius</name>
    <dbReference type="NCBI Taxonomy" id="1455"/>
    <lineage>
        <taxon>Bacteria</taxon>
        <taxon>Bacillati</taxon>
        <taxon>Bacillota</taxon>
        <taxon>Bacilli</taxon>
        <taxon>Bacillales</taxon>
        <taxon>Bacillaceae</taxon>
        <taxon>Pseudobacillus</taxon>
    </lineage>
</organism>
<evidence type="ECO:0000313" key="2">
    <source>
        <dbReference type="EMBL" id="KIL76959.1"/>
    </source>
</evidence>
<evidence type="ECO:0000313" key="3">
    <source>
        <dbReference type="Proteomes" id="UP000031982"/>
    </source>
</evidence>
<gene>
    <name evidence="2" type="ORF">SD77_1919</name>
</gene>
<keyword evidence="3" id="KW-1185">Reference proteome</keyword>
<evidence type="ECO:0000256" key="1">
    <source>
        <dbReference type="SAM" id="MobiDB-lite"/>
    </source>
</evidence>
<proteinExistence type="predicted"/>